<dbReference type="GO" id="GO:1902201">
    <property type="term" value="P:negative regulation of bacterial-type flagellum-dependent cell motility"/>
    <property type="evidence" value="ECO:0007669"/>
    <property type="project" value="TreeGrafter"/>
</dbReference>
<evidence type="ECO:0000313" key="7">
    <source>
        <dbReference type="EMBL" id="SDT98161.1"/>
    </source>
</evidence>
<name>A0A1H2ESW0_9GAMM</name>
<dbReference type="InterPro" id="IPR043128">
    <property type="entry name" value="Rev_trsase/Diguanyl_cyclase"/>
</dbReference>
<comment type="cofactor">
    <cofactor evidence="1">
        <name>Mg(2+)</name>
        <dbReference type="ChEBI" id="CHEBI:18420"/>
    </cofactor>
</comment>
<dbReference type="OrthoDB" id="9812260at2"/>
<evidence type="ECO:0000256" key="4">
    <source>
        <dbReference type="SAM" id="Coils"/>
    </source>
</evidence>
<dbReference type="Proteomes" id="UP000243063">
    <property type="component" value="Chromosome I"/>
</dbReference>
<dbReference type="AlphaFoldDB" id="A0A1H2ESW0"/>
<evidence type="ECO:0000256" key="1">
    <source>
        <dbReference type="ARBA" id="ARBA00001946"/>
    </source>
</evidence>
<feature type="transmembrane region" description="Helical" evidence="5">
    <location>
        <begin position="21"/>
        <end position="41"/>
    </location>
</feature>
<dbReference type="GO" id="GO:0052621">
    <property type="term" value="F:diguanylate cyclase activity"/>
    <property type="evidence" value="ECO:0007669"/>
    <property type="project" value="UniProtKB-EC"/>
</dbReference>
<evidence type="ECO:0000259" key="6">
    <source>
        <dbReference type="PROSITE" id="PS50887"/>
    </source>
</evidence>
<dbReference type="RefSeq" id="WP_090212318.1">
    <property type="nucleotide sequence ID" value="NZ_LT629780.1"/>
</dbReference>
<feature type="domain" description="GGDEF" evidence="6">
    <location>
        <begin position="318"/>
        <end position="451"/>
    </location>
</feature>
<gene>
    <name evidence="7" type="ORF">SAMN05216580_0815</name>
</gene>
<keyword evidence="4" id="KW-0175">Coiled coil</keyword>
<dbReference type="FunFam" id="3.30.70.270:FF:000001">
    <property type="entry name" value="Diguanylate cyclase domain protein"/>
    <property type="match status" value="1"/>
</dbReference>
<dbReference type="InterPro" id="IPR050469">
    <property type="entry name" value="Diguanylate_Cyclase"/>
</dbReference>
<dbReference type="SMART" id="SM00267">
    <property type="entry name" value="GGDEF"/>
    <property type="match status" value="1"/>
</dbReference>
<dbReference type="EMBL" id="LT629780">
    <property type="protein sequence ID" value="SDT98161.1"/>
    <property type="molecule type" value="Genomic_DNA"/>
</dbReference>
<dbReference type="InterPro" id="IPR000160">
    <property type="entry name" value="GGDEF_dom"/>
</dbReference>
<evidence type="ECO:0000313" key="8">
    <source>
        <dbReference type="Proteomes" id="UP000243063"/>
    </source>
</evidence>
<keyword evidence="5" id="KW-0472">Membrane</keyword>
<keyword evidence="5" id="KW-1133">Transmembrane helix</keyword>
<evidence type="ECO:0000256" key="5">
    <source>
        <dbReference type="SAM" id="Phobius"/>
    </source>
</evidence>
<dbReference type="CDD" id="cd01949">
    <property type="entry name" value="GGDEF"/>
    <property type="match status" value="1"/>
</dbReference>
<comment type="subcellular location">
    <subcellularLocation>
        <location evidence="2">Cell inner membrane</location>
    </subcellularLocation>
</comment>
<feature type="transmembrane region" description="Helical" evidence="5">
    <location>
        <begin position="205"/>
        <end position="224"/>
    </location>
</feature>
<evidence type="ECO:0000256" key="3">
    <source>
        <dbReference type="ARBA" id="ARBA00012528"/>
    </source>
</evidence>
<organism evidence="7 8">
    <name type="scientific">Geopseudomonas guangdongensis</name>
    <dbReference type="NCBI Taxonomy" id="1245526"/>
    <lineage>
        <taxon>Bacteria</taxon>
        <taxon>Pseudomonadati</taxon>
        <taxon>Pseudomonadota</taxon>
        <taxon>Gammaproteobacteria</taxon>
        <taxon>Pseudomonadales</taxon>
        <taxon>Pseudomonadaceae</taxon>
        <taxon>Geopseudomonas</taxon>
    </lineage>
</organism>
<proteinExistence type="predicted"/>
<dbReference type="GO" id="GO:0005886">
    <property type="term" value="C:plasma membrane"/>
    <property type="evidence" value="ECO:0007669"/>
    <property type="project" value="UniProtKB-SubCell"/>
</dbReference>
<dbReference type="Pfam" id="PF00990">
    <property type="entry name" value="GGDEF"/>
    <property type="match status" value="1"/>
</dbReference>
<dbReference type="GO" id="GO:0043709">
    <property type="term" value="P:cell adhesion involved in single-species biofilm formation"/>
    <property type="evidence" value="ECO:0007669"/>
    <property type="project" value="TreeGrafter"/>
</dbReference>
<dbReference type="PROSITE" id="PS50887">
    <property type="entry name" value="GGDEF"/>
    <property type="match status" value="1"/>
</dbReference>
<protein>
    <recommendedName>
        <fullName evidence="3">diguanylate cyclase</fullName>
        <ecNumber evidence="3">2.7.7.65</ecNumber>
    </recommendedName>
</protein>
<keyword evidence="8" id="KW-1185">Reference proteome</keyword>
<reference evidence="8" key="1">
    <citation type="submission" date="2016-10" db="EMBL/GenBank/DDBJ databases">
        <authorList>
            <person name="Varghese N."/>
            <person name="Submissions S."/>
        </authorList>
    </citation>
    <scope>NUCLEOTIDE SEQUENCE [LARGE SCALE GENOMIC DNA]</scope>
    <source>
        <strain evidence="8">CCTCC 2012022</strain>
    </source>
</reference>
<dbReference type="EC" id="2.7.7.65" evidence="3"/>
<dbReference type="InterPro" id="IPR029787">
    <property type="entry name" value="Nucleotide_cyclase"/>
</dbReference>
<dbReference type="PANTHER" id="PTHR45138">
    <property type="entry name" value="REGULATORY COMPONENTS OF SENSORY TRANSDUCTION SYSTEM"/>
    <property type="match status" value="1"/>
</dbReference>
<dbReference type="STRING" id="1245526.SAMN05216580_0815"/>
<keyword evidence="5" id="KW-0812">Transmembrane</keyword>
<dbReference type="PANTHER" id="PTHR45138:SF24">
    <property type="entry name" value="DIGUANYLATE CYCLASE DGCC-RELATED"/>
    <property type="match status" value="1"/>
</dbReference>
<accession>A0A1H2ESW0</accession>
<dbReference type="SUPFAM" id="SSF55073">
    <property type="entry name" value="Nucleotide cyclase"/>
    <property type="match status" value="1"/>
</dbReference>
<evidence type="ECO:0000256" key="2">
    <source>
        <dbReference type="ARBA" id="ARBA00004533"/>
    </source>
</evidence>
<dbReference type="Gene3D" id="3.30.70.270">
    <property type="match status" value="1"/>
</dbReference>
<feature type="coiled-coil region" evidence="4">
    <location>
        <begin position="263"/>
        <end position="290"/>
    </location>
</feature>
<dbReference type="NCBIfam" id="TIGR00254">
    <property type="entry name" value="GGDEF"/>
    <property type="match status" value="1"/>
</dbReference>
<sequence>MRDSAPPLRGSVRVRLRRFSQLMGAVVALTIAALLACHLWLQRSAVALEEDLLPHWKMAQQLYSDARALSAQATRLPLALSEGELDTVRARVASQMQLLEEDLARLEAHTGLTGDSAALALSIAKLQDAIARASSAASQRVALGWGAALSLEVSHEVNALRRIERDLARLVDEQTVVLSSYASALATDSERLLDSQRSAFALQRWLQTLLILFAGLSIGLLLMAQSRLLERRLLRRIDQLRQTMASGSVDERLLHADGRDDELDAMQVELARLLNRLTEQNQALEQLAATDTLTRLANRRALHERLALEVMRQQRYAQPLSLLAIDIDHFKQVNDTWGHAAGDRVLQDLAQILCSGARQSDLVARYGGEEFIVVLPGSPREGAEAMAEHLRARVVAQRFSLPGGATVPVSISIGSATLAAGESADSLLARADAALYRAKHLGRNRVCLAPEPSAPEAAPPPEAPAAC</sequence>